<dbReference type="Gene3D" id="1.10.10.1330">
    <property type="entry name" value="RNA polymerase sigma-54 factor, core-binding domain"/>
    <property type="match status" value="1"/>
</dbReference>
<sequence>MNNPLIEVDQYIDEKINNLIDYVKSPSGNLYDFLLEQARFLNLSTLDFKYLSYFIYTVDENGYLSQPLESICSDFHIEKEKGEFILDILHGLEPAGIGARNLQESLLIQLQRKYSDNKLAQLIITDYFNLFASKKWRLIEKKLSVSIKKIQEIKDLIETLQPRPGL</sequence>
<dbReference type="GO" id="GO:0003677">
    <property type="term" value="F:DNA binding"/>
    <property type="evidence" value="ECO:0007669"/>
    <property type="project" value="InterPro"/>
</dbReference>
<gene>
    <name evidence="2" type="ORF">CHH57_08925</name>
</gene>
<dbReference type="Pfam" id="PF04963">
    <property type="entry name" value="Sigma54_CBD"/>
    <property type="match status" value="1"/>
</dbReference>
<dbReference type="PANTHER" id="PTHR32248:SF4">
    <property type="entry name" value="RNA POLYMERASE SIGMA-54 FACTOR"/>
    <property type="match status" value="1"/>
</dbReference>
<name>A0AA91TT73_NIACI</name>
<dbReference type="GO" id="GO:0006352">
    <property type="term" value="P:DNA-templated transcription initiation"/>
    <property type="evidence" value="ECO:0007669"/>
    <property type="project" value="InterPro"/>
</dbReference>
<evidence type="ECO:0000313" key="2">
    <source>
        <dbReference type="EMBL" id="PAD83612.1"/>
    </source>
</evidence>
<reference evidence="2 3" key="1">
    <citation type="submission" date="2017-07" db="EMBL/GenBank/DDBJ databases">
        <title>Isolation and whole genome analysis of endospore-forming bacteria from heroin.</title>
        <authorList>
            <person name="Kalinowski J."/>
            <person name="Ahrens B."/>
            <person name="Al-Dilaimi A."/>
            <person name="Winkler A."/>
            <person name="Wibberg D."/>
            <person name="Schleenbecker U."/>
            <person name="Ruckert C."/>
            <person name="Wolfel R."/>
            <person name="Grass G."/>
        </authorList>
    </citation>
    <scope>NUCLEOTIDE SEQUENCE [LARGE SCALE GENOMIC DNA]</scope>
    <source>
        <strain evidence="2 3">7521-2</strain>
    </source>
</reference>
<dbReference type="InterPro" id="IPR000394">
    <property type="entry name" value="RNA_pol_sigma_54"/>
</dbReference>
<evidence type="ECO:0000313" key="3">
    <source>
        <dbReference type="Proteomes" id="UP000216961"/>
    </source>
</evidence>
<dbReference type="EMBL" id="NPBQ01000053">
    <property type="protein sequence ID" value="PAD83612.1"/>
    <property type="molecule type" value="Genomic_DNA"/>
</dbReference>
<dbReference type="GO" id="GO:0001216">
    <property type="term" value="F:DNA-binding transcription activator activity"/>
    <property type="evidence" value="ECO:0007669"/>
    <property type="project" value="InterPro"/>
</dbReference>
<proteinExistence type="predicted"/>
<protein>
    <recommendedName>
        <fullName evidence="1">RNA polymerase sigma factor 54 core-binding domain-containing protein</fullName>
    </recommendedName>
</protein>
<organism evidence="2 3">
    <name type="scientific">Niallia circulans</name>
    <name type="common">Bacillus circulans</name>
    <dbReference type="NCBI Taxonomy" id="1397"/>
    <lineage>
        <taxon>Bacteria</taxon>
        <taxon>Bacillati</taxon>
        <taxon>Bacillota</taxon>
        <taxon>Bacilli</taxon>
        <taxon>Bacillales</taxon>
        <taxon>Bacillaceae</taxon>
        <taxon>Niallia</taxon>
    </lineage>
</organism>
<dbReference type="Proteomes" id="UP000216961">
    <property type="component" value="Unassembled WGS sequence"/>
</dbReference>
<feature type="domain" description="RNA polymerase sigma factor 54 core-binding" evidence="1">
    <location>
        <begin position="27"/>
        <end position="165"/>
    </location>
</feature>
<dbReference type="InterPro" id="IPR007046">
    <property type="entry name" value="RNA_pol_sigma_54_core-bd"/>
</dbReference>
<dbReference type="AlphaFoldDB" id="A0AA91TT73"/>
<dbReference type="PANTHER" id="PTHR32248">
    <property type="entry name" value="RNA POLYMERASE SIGMA-54 FACTOR"/>
    <property type="match status" value="1"/>
</dbReference>
<comment type="caution">
    <text evidence="2">The sequence shown here is derived from an EMBL/GenBank/DDBJ whole genome shotgun (WGS) entry which is preliminary data.</text>
</comment>
<evidence type="ECO:0000259" key="1">
    <source>
        <dbReference type="Pfam" id="PF04963"/>
    </source>
</evidence>
<accession>A0AA91TT73</accession>
<dbReference type="GO" id="GO:0016987">
    <property type="term" value="F:sigma factor activity"/>
    <property type="evidence" value="ECO:0007669"/>
    <property type="project" value="InterPro"/>
</dbReference>
<dbReference type="InterPro" id="IPR038709">
    <property type="entry name" value="RpoN_core-bd_sf"/>
</dbReference>